<feature type="binding site" evidence="16">
    <location>
        <position position="84"/>
    </location>
    <ligand>
        <name>Ca(2+)</name>
        <dbReference type="ChEBI" id="CHEBI:29108"/>
        <label>1</label>
    </ligand>
</feature>
<dbReference type="AlphaFoldDB" id="A0A5J9VM85"/>
<feature type="disulfide bond" evidence="18">
    <location>
        <begin position="47"/>
        <end position="123"/>
    </location>
</feature>
<dbReference type="Pfam" id="PF00141">
    <property type="entry name" value="peroxidase"/>
    <property type="match status" value="2"/>
</dbReference>
<dbReference type="CDD" id="cd00693">
    <property type="entry name" value="secretory_peroxidase"/>
    <property type="match status" value="1"/>
</dbReference>
<evidence type="ECO:0000256" key="4">
    <source>
        <dbReference type="ARBA" id="ARBA00022559"/>
    </source>
</evidence>
<evidence type="ECO:0000256" key="13">
    <source>
        <dbReference type="ARBA" id="ARBA00023324"/>
    </source>
</evidence>
<dbReference type="FunFam" id="1.10.520.10:FF:000009">
    <property type="entry name" value="Peroxidase"/>
    <property type="match status" value="1"/>
</dbReference>
<dbReference type="EMBL" id="RWGY01000007">
    <property type="protein sequence ID" value="TVU37522.1"/>
    <property type="molecule type" value="Genomic_DNA"/>
</dbReference>
<comment type="similarity">
    <text evidence="3">Belongs to the peroxidase family. Ascorbate peroxidase subfamily.</text>
</comment>
<feature type="disulfide bond" evidence="18">
    <location>
        <begin position="80"/>
        <end position="85"/>
    </location>
</feature>
<dbReference type="FunFam" id="1.10.420.10:FF:000001">
    <property type="entry name" value="Peroxidase"/>
    <property type="match status" value="1"/>
</dbReference>
<dbReference type="InterPro" id="IPR019793">
    <property type="entry name" value="Peroxidases_heam-ligand_BS"/>
</dbReference>
<feature type="binding site" evidence="16">
    <location>
        <position position="97"/>
    </location>
    <ligand>
        <name>Ca(2+)</name>
        <dbReference type="ChEBI" id="CHEBI:29108"/>
        <label>1</label>
    </ligand>
</feature>
<evidence type="ECO:0000256" key="14">
    <source>
        <dbReference type="PIRSR" id="PIRSR600823-1"/>
    </source>
</evidence>
<dbReference type="InterPro" id="IPR000823">
    <property type="entry name" value="Peroxidase_pln"/>
</dbReference>
<dbReference type="Proteomes" id="UP000324897">
    <property type="component" value="Chromosome 4"/>
</dbReference>
<evidence type="ECO:0000256" key="5">
    <source>
        <dbReference type="ARBA" id="ARBA00022617"/>
    </source>
</evidence>
<gene>
    <name evidence="21" type="ORF">EJB05_10839</name>
</gene>
<feature type="signal peptide" evidence="19">
    <location>
        <begin position="1"/>
        <end position="37"/>
    </location>
</feature>
<keyword evidence="13" id="KW-0376">Hydrogen peroxide</keyword>
<evidence type="ECO:0000256" key="17">
    <source>
        <dbReference type="PIRSR" id="PIRSR600823-4"/>
    </source>
</evidence>
<keyword evidence="19" id="KW-0732">Signal</keyword>
<evidence type="ECO:0000256" key="18">
    <source>
        <dbReference type="PIRSR" id="PIRSR600823-5"/>
    </source>
</evidence>
<dbReference type="InterPro" id="IPR002016">
    <property type="entry name" value="Haem_peroxidase"/>
</dbReference>
<organism evidence="21 22">
    <name type="scientific">Eragrostis curvula</name>
    <name type="common">weeping love grass</name>
    <dbReference type="NCBI Taxonomy" id="38414"/>
    <lineage>
        <taxon>Eukaryota</taxon>
        <taxon>Viridiplantae</taxon>
        <taxon>Streptophyta</taxon>
        <taxon>Embryophyta</taxon>
        <taxon>Tracheophyta</taxon>
        <taxon>Spermatophyta</taxon>
        <taxon>Magnoliopsida</taxon>
        <taxon>Liliopsida</taxon>
        <taxon>Poales</taxon>
        <taxon>Poaceae</taxon>
        <taxon>PACMAD clade</taxon>
        <taxon>Chloridoideae</taxon>
        <taxon>Eragrostideae</taxon>
        <taxon>Eragrostidinae</taxon>
        <taxon>Eragrostis</taxon>
    </lineage>
</organism>
<dbReference type="PROSITE" id="PS00435">
    <property type="entry name" value="PEROXIDASE_1"/>
    <property type="match status" value="1"/>
</dbReference>
<feature type="active site" description="Proton acceptor" evidence="14">
    <location>
        <position position="78"/>
    </location>
</feature>
<comment type="catalytic activity">
    <reaction evidence="1">
        <text>2 a phenolic donor + H2O2 = 2 a phenolic radical donor + 2 H2O</text>
        <dbReference type="Rhea" id="RHEA:56136"/>
        <dbReference type="ChEBI" id="CHEBI:15377"/>
        <dbReference type="ChEBI" id="CHEBI:16240"/>
        <dbReference type="ChEBI" id="CHEBI:139520"/>
        <dbReference type="ChEBI" id="CHEBI:139521"/>
        <dbReference type="EC" id="1.11.1.7"/>
    </reaction>
</comment>
<name>A0A5J9VM85_9POAL</name>
<feature type="domain" description="Plant heme peroxidase family profile" evidence="20">
    <location>
        <begin position="341"/>
        <end position="459"/>
    </location>
</feature>
<feature type="binding site" evidence="16">
    <location>
        <position position="88"/>
    </location>
    <ligand>
        <name>Ca(2+)</name>
        <dbReference type="ChEBI" id="CHEBI:29108"/>
        <label>1</label>
    </ligand>
</feature>
<feature type="binding site" evidence="16">
    <location>
        <position position="248"/>
    </location>
    <ligand>
        <name>Ca(2+)</name>
        <dbReference type="ChEBI" id="CHEBI:29108"/>
        <label>2</label>
    </ligand>
</feature>
<dbReference type="Gramene" id="TVU37522">
    <property type="protein sequence ID" value="TVU37522"/>
    <property type="gene ID" value="EJB05_10839"/>
</dbReference>
<evidence type="ECO:0000256" key="19">
    <source>
        <dbReference type="SAM" id="SignalP"/>
    </source>
</evidence>
<evidence type="ECO:0000313" key="21">
    <source>
        <dbReference type="EMBL" id="TVU37522.1"/>
    </source>
</evidence>
<dbReference type="GO" id="GO:0046872">
    <property type="term" value="F:metal ion binding"/>
    <property type="evidence" value="ECO:0007669"/>
    <property type="project" value="UniProtKB-KW"/>
</dbReference>
<keyword evidence="12" id="KW-0873">Pyrrolidone carboxylic acid</keyword>
<evidence type="ECO:0000256" key="9">
    <source>
        <dbReference type="ARBA" id="ARBA00023004"/>
    </source>
</evidence>
<dbReference type="GO" id="GO:0006979">
    <property type="term" value="P:response to oxidative stress"/>
    <property type="evidence" value="ECO:0007669"/>
    <property type="project" value="InterPro"/>
</dbReference>
<evidence type="ECO:0000256" key="7">
    <source>
        <dbReference type="ARBA" id="ARBA00022837"/>
    </source>
</evidence>
<keyword evidence="6 16" id="KW-0479">Metal-binding</keyword>
<dbReference type="GO" id="GO:0140825">
    <property type="term" value="F:lactoperoxidase activity"/>
    <property type="evidence" value="ECO:0007669"/>
    <property type="project" value="UniProtKB-EC"/>
</dbReference>
<feature type="binding site" evidence="16">
    <location>
        <position position="79"/>
    </location>
    <ligand>
        <name>Ca(2+)</name>
        <dbReference type="ChEBI" id="CHEBI:29108"/>
        <label>1</label>
    </ligand>
</feature>
<comment type="caution">
    <text evidence="21">The sequence shown here is derived from an EMBL/GenBank/DDBJ whole genome shotgun (WGS) entry which is preliminary data.</text>
</comment>
<feature type="disulfide bond" evidence="18">
    <location>
        <begin position="208"/>
        <end position="236"/>
    </location>
</feature>
<evidence type="ECO:0000256" key="8">
    <source>
        <dbReference type="ARBA" id="ARBA00023002"/>
    </source>
</evidence>
<protein>
    <recommendedName>
        <fullName evidence="20">Plant heme peroxidase family profile domain-containing protein</fullName>
    </recommendedName>
</protein>
<dbReference type="PROSITE" id="PS00436">
    <property type="entry name" value="PEROXIDASE_2"/>
    <property type="match status" value="1"/>
</dbReference>
<dbReference type="PRINTS" id="PR00461">
    <property type="entry name" value="PLPEROXIDASE"/>
</dbReference>
<dbReference type="GO" id="GO:0042744">
    <property type="term" value="P:hydrogen peroxide catabolic process"/>
    <property type="evidence" value="ECO:0007669"/>
    <property type="project" value="UniProtKB-KW"/>
</dbReference>
<evidence type="ECO:0000256" key="3">
    <source>
        <dbReference type="ARBA" id="ARBA00006873"/>
    </source>
</evidence>
<dbReference type="OrthoDB" id="2113341at2759"/>
<comment type="cofactor">
    <cofactor evidence="16">
        <name>heme b</name>
        <dbReference type="ChEBI" id="CHEBI:60344"/>
    </cofactor>
    <text evidence="16">Binds 1 heme b (iron(II)-protoporphyrin IX) group per subunit.</text>
</comment>
<evidence type="ECO:0000256" key="15">
    <source>
        <dbReference type="PIRSR" id="PIRSR600823-2"/>
    </source>
</evidence>
<accession>A0A5J9VM85</accession>
<evidence type="ECO:0000256" key="1">
    <source>
        <dbReference type="ARBA" id="ARBA00000189"/>
    </source>
</evidence>
<keyword evidence="11" id="KW-0325">Glycoprotein</keyword>
<keyword evidence="4" id="KW-0575">Peroxidase</keyword>
<comment type="cofactor">
    <cofactor evidence="16">
        <name>Ca(2+)</name>
        <dbReference type="ChEBI" id="CHEBI:29108"/>
    </cofactor>
    <text evidence="16">Binds 2 calcium ions per subunit.</text>
</comment>
<dbReference type="Gene3D" id="1.10.420.10">
    <property type="entry name" value="Peroxidase, domain 2"/>
    <property type="match status" value="2"/>
</dbReference>
<evidence type="ECO:0000256" key="12">
    <source>
        <dbReference type="ARBA" id="ARBA00023283"/>
    </source>
</evidence>
<evidence type="ECO:0000256" key="11">
    <source>
        <dbReference type="ARBA" id="ARBA00023180"/>
    </source>
</evidence>
<feature type="binding site" evidence="16">
    <location>
        <position position="86"/>
    </location>
    <ligand>
        <name>Ca(2+)</name>
        <dbReference type="ChEBI" id="CHEBI:29108"/>
        <label>1</label>
    </ligand>
</feature>
<dbReference type="GO" id="GO:0005576">
    <property type="term" value="C:extracellular region"/>
    <property type="evidence" value="ECO:0007669"/>
    <property type="project" value="UniProtKB-SubCell"/>
</dbReference>
<dbReference type="PANTHER" id="PTHR31517:SF84">
    <property type="entry name" value="PEROXIDASE"/>
    <property type="match status" value="1"/>
</dbReference>
<evidence type="ECO:0000256" key="16">
    <source>
        <dbReference type="PIRSR" id="PIRSR600823-3"/>
    </source>
</evidence>
<evidence type="ECO:0000256" key="2">
    <source>
        <dbReference type="ARBA" id="ARBA00004613"/>
    </source>
</evidence>
<dbReference type="PRINTS" id="PR00458">
    <property type="entry name" value="PEROXIDASE"/>
</dbReference>
<feature type="binding site" evidence="15">
    <location>
        <position position="171"/>
    </location>
    <ligand>
        <name>substrate</name>
    </ligand>
</feature>
<dbReference type="InterPro" id="IPR010255">
    <property type="entry name" value="Haem_peroxidase_sf"/>
</dbReference>
<feature type="binding site" description="axial binding residue" evidence="16">
    <location>
        <position position="201"/>
    </location>
    <ligand>
        <name>heme b</name>
        <dbReference type="ChEBI" id="CHEBI:60344"/>
    </ligand>
    <ligandPart>
        <name>Fe</name>
        <dbReference type="ChEBI" id="CHEBI:18248"/>
    </ligandPart>
</feature>
<feature type="domain" description="Plant heme peroxidase family profile" evidence="20">
    <location>
        <begin position="37"/>
        <end position="327"/>
    </location>
</feature>
<dbReference type="GO" id="GO:0020037">
    <property type="term" value="F:heme binding"/>
    <property type="evidence" value="ECO:0007669"/>
    <property type="project" value="InterPro"/>
</dbReference>
<keyword evidence="10 18" id="KW-1015">Disulfide bond</keyword>
<keyword evidence="9 16" id="KW-0408">Iron</keyword>
<evidence type="ECO:0000256" key="10">
    <source>
        <dbReference type="ARBA" id="ARBA00023157"/>
    </source>
</evidence>
<dbReference type="InterPro" id="IPR019794">
    <property type="entry name" value="Peroxidases_AS"/>
</dbReference>
<evidence type="ECO:0000259" key="20">
    <source>
        <dbReference type="PROSITE" id="PS50873"/>
    </source>
</evidence>
<keyword evidence="7 16" id="KW-0106">Calcium</keyword>
<evidence type="ECO:0000256" key="6">
    <source>
        <dbReference type="ARBA" id="ARBA00022723"/>
    </source>
</evidence>
<reference evidence="21 22" key="1">
    <citation type="journal article" date="2019" name="Sci. Rep.">
        <title>A high-quality genome of Eragrostis curvula grass provides insights into Poaceae evolution and supports new strategies to enhance forage quality.</title>
        <authorList>
            <person name="Carballo J."/>
            <person name="Santos B.A.C.M."/>
            <person name="Zappacosta D."/>
            <person name="Garbus I."/>
            <person name="Selva J.P."/>
            <person name="Gallo C.A."/>
            <person name="Diaz A."/>
            <person name="Albertini E."/>
            <person name="Caccamo M."/>
            <person name="Echenique V."/>
        </authorList>
    </citation>
    <scope>NUCLEOTIDE SEQUENCE [LARGE SCALE GENOMIC DNA]</scope>
    <source>
        <strain evidence="22">cv. Victoria</strain>
        <tissue evidence="21">Leaf</tissue>
    </source>
</reference>
<dbReference type="PROSITE" id="PS50873">
    <property type="entry name" value="PEROXIDASE_4"/>
    <property type="match status" value="2"/>
</dbReference>
<evidence type="ECO:0000313" key="22">
    <source>
        <dbReference type="Proteomes" id="UP000324897"/>
    </source>
</evidence>
<feature type="chain" id="PRO_5023850521" description="Plant heme peroxidase family profile domain-containing protein" evidence="19">
    <location>
        <begin position="38"/>
        <end position="459"/>
    </location>
</feature>
<keyword evidence="5" id="KW-0349">Heme</keyword>
<dbReference type="SUPFAM" id="SSF48113">
    <property type="entry name" value="Heme-dependent peroxidases"/>
    <property type="match status" value="2"/>
</dbReference>
<keyword evidence="22" id="KW-1185">Reference proteome</keyword>
<feature type="binding site" evidence="16">
    <location>
        <position position="256"/>
    </location>
    <ligand>
        <name>Ca(2+)</name>
        <dbReference type="ChEBI" id="CHEBI:29108"/>
        <label>2</label>
    </ligand>
</feature>
<feature type="binding site" evidence="16">
    <location>
        <position position="202"/>
    </location>
    <ligand>
        <name>Ca(2+)</name>
        <dbReference type="ChEBI" id="CHEBI:29108"/>
        <label>2</label>
    </ligand>
</feature>
<feature type="non-terminal residue" evidence="21">
    <location>
        <position position="1"/>
    </location>
</feature>
<dbReference type="InterPro" id="IPR033905">
    <property type="entry name" value="Secretory_peroxidase"/>
</dbReference>
<feature type="disulfide bond" evidence="18">
    <location>
        <begin position="129"/>
        <end position="323"/>
    </location>
</feature>
<keyword evidence="8" id="KW-0560">Oxidoreductase</keyword>
<sequence length="459" mass="49286">MGTINSGGGSSIGSKPPLCLLLLHVLLLLAASDGAAGLQVGYYRQSCPSAESIVRGVTWAAASRDPSLAAKMLRLFFHDCFPQGCDASVLLDGPESEKTAFPNQSLGGLDVVDAAKAALEKACPGTVSCADTLALATRDAVSFQFGRPLWEVETGRRDARASRAADGMAVPHPDFTFPQLRDSFAKRNLDVADLVALSGAHTLGRTSCQFVSPRLFGSAGGGLVDPAYAPELRRQCPNTESRNTVVLDPGSEFRFDGGLFDNVKANRAVLPSDAALMHDDEGARIVDELRDQGKFLAAFARSITRMGAINVLTGNDGEIRRNCRVKRSTMNRSVAEPVRRNCQFVAPRFYASVAGLVDLDAPELRRQCPSTESRNMAVMDPGSEFRFDGGFFDNVKANRAALPSDAELMHDGEAARIIDELRDQGKFLAAFARSVTRMGAVGVRTGNDGEIRRNCRVVN</sequence>
<comment type="subcellular location">
    <subcellularLocation>
        <location evidence="2">Secreted</location>
    </subcellularLocation>
</comment>
<proteinExistence type="inferred from homology"/>
<dbReference type="PANTHER" id="PTHR31517">
    <property type="match status" value="1"/>
</dbReference>
<feature type="site" description="Transition state stabilizer" evidence="17">
    <location>
        <position position="74"/>
    </location>
</feature>
<dbReference type="Gene3D" id="1.10.520.10">
    <property type="match status" value="1"/>
</dbReference>